<name>D2UDQ1_XANAP</name>
<gene>
    <name evidence="1" type="ordered locus">XALc_1540</name>
</gene>
<organism evidence="1 2">
    <name type="scientific">Xanthomonas albilineans (strain GPE PC73 / CFBP 7063)</name>
    <dbReference type="NCBI Taxonomy" id="380358"/>
    <lineage>
        <taxon>Bacteria</taxon>
        <taxon>Pseudomonadati</taxon>
        <taxon>Pseudomonadota</taxon>
        <taxon>Gammaproteobacteria</taxon>
        <taxon>Lysobacterales</taxon>
        <taxon>Lysobacteraceae</taxon>
        <taxon>Xanthomonas</taxon>
    </lineage>
</organism>
<evidence type="ECO:0000313" key="2">
    <source>
        <dbReference type="Proteomes" id="UP000001890"/>
    </source>
</evidence>
<accession>D2UDQ1</accession>
<evidence type="ECO:0000313" key="1">
    <source>
        <dbReference type="EMBL" id="CBA16043.1"/>
    </source>
</evidence>
<proteinExistence type="predicted"/>
<sequence length="66" mass="7445">MQQSIPTRGLRMRLVKQPVQLLLQIQTNFLVETIVAKVVQTLMLVAVINAISRPGYMVQTTLILIL</sequence>
<reference evidence="1 2" key="1">
    <citation type="journal article" date="2009" name="BMC Genomics">
        <title>The complete genome sequence of Xanthomonas albilineans provides new insights into the reductive genome evolution of the xylem-limited Xanthomonadaceae.</title>
        <authorList>
            <person name="Pieretti I."/>
            <person name="Royer M."/>
            <person name="Barbe V."/>
            <person name="Carrere S."/>
            <person name="Koebnik R."/>
            <person name="Cociancich S."/>
            <person name="Couloux A."/>
            <person name="Darrasse A."/>
            <person name="Gouzy J."/>
            <person name="Jacques M.A."/>
            <person name="Lauber E."/>
            <person name="Manceau C."/>
            <person name="Mangenot S."/>
            <person name="Poussier S."/>
            <person name="Segurens B."/>
            <person name="Szurek B."/>
            <person name="Verdier V."/>
            <person name="Arlat M."/>
            <person name="Rott P."/>
        </authorList>
    </citation>
    <scope>NUCLEOTIDE SEQUENCE [LARGE SCALE GENOMIC DNA]</scope>
    <source>
        <strain evidence="2">GPE PC73 / CFBP 7063</strain>
    </source>
</reference>
<dbReference type="AlphaFoldDB" id="D2UDQ1"/>
<protein>
    <submittedName>
        <fullName evidence="1">Uncharacterized protein</fullName>
    </submittedName>
</protein>
<dbReference type="KEGG" id="xal:XALC_1540"/>
<keyword evidence="2" id="KW-1185">Reference proteome</keyword>
<dbReference type="EMBL" id="FP565176">
    <property type="protein sequence ID" value="CBA16043.1"/>
    <property type="molecule type" value="Genomic_DNA"/>
</dbReference>
<dbReference type="STRING" id="380358.XALC_1540"/>
<dbReference type="Proteomes" id="UP000001890">
    <property type="component" value="Chromosome"/>
</dbReference>